<keyword evidence="10 11" id="KW-0066">ATP synthesis</keyword>
<dbReference type="Proteomes" id="UP000257607">
    <property type="component" value="Chromosome"/>
</dbReference>
<evidence type="ECO:0000313" key="12">
    <source>
        <dbReference type="EMBL" id="ASN59988.1"/>
    </source>
</evidence>
<keyword evidence="4 11" id="KW-0813">Transport</keyword>
<keyword evidence="9 11" id="KW-0139">CF(1)</keyword>
<keyword evidence="7 11" id="KW-0406">Ion transport</keyword>
<dbReference type="Gene3D" id="1.10.287.80">
    <property type="entry name" value="ATP synthase, gamma subunit, helix hairpin domain"/>
    <property type="match status" value="1"/>
</dbReference>
<dbReference type="STRING" id="28038.BCY75_06755"/>
<evidence type="ECO:0000313" key="15">
    <source>
        <dbReference type="EMBL" id="WDC91980.1"/>
    </source>
</evidence>
<keyword evidence="18" id="KW-1185">Reference proteome</keyword>
<evidence type="ECO:0000313" key="19">
    <source>
        <dbReference type="Proteomes" id="UP001215533"/>
    </source>
</evidence>
<evidence type="ECO:0000256" key="4">
    <source>
        <dbReference type="ARBA" id="ARBA00022448"/>
    </source>
</evidence>
<dbReference type="Gene3D" id="3.40.1380.10">
    <property type="match status" value="1"/>
</dbReference>
<dbReference type="EMBL" id="AP024685">
    <property type="protein sequence ID" value="BCX29577.1"/>
    <property type="molecule type" value="Genomic_DNA"/>
</dbReference>
<evidence type="ECO:0000313" key="17">
    <source>
        <dbReference type="Proteomes" id="UP000257607"/>
    </source>
</evidence>
<organism evidence="15 19">
    <name type="scientific">Latilactobacillus curvatus</name>
    <name type="common">Lactobacillus curvatus</name>
    <dbReference type="NCBI Taxonomy" id="28038"/>
    <lineage>
        <taxon>Bacteria</taxon>
        <taxon>Bacillati</taxon>
        <taxon>Bacillota</taxon>
        <taxon>Bacilli</taxon>
        <taxon>Lactobacillales</taxon>
        <taxon>Lactobacillaceae</taxon>
        <taxon>Latilactobacillus</taxon>
    </lineage>
</organism>
<reference evidence="12 16" key="1">
    <citation type="submission" date="2017-07" db="EMBL/GenBank/DDBJ databases">
        <title>Lactobacillus curvatus MRS6 whole genome.</title>
        <authorList>
            <person name="Jans C."/>
            <person name="Lagler S."/>
            <person name="Lacroix C."/>
            <person name="Meile L."/>
            <person name="Stevens M.J.A."/>
        </authorList>
    </citation>
    <scope>NUCLEOTIDE SEQUENCE [LARGE SCALE GENOMIC DNA]</scope>
    <source>
        <strain evidence="12 16">MRS6</strain>
    </source>
</reference>
<evidence type="ECO:0000313" key="16">
    <source>
        <dbReference type="Proteomes" id="UP000199749"/>
    </source>
</evidence>
<name>A0A0B2XJZ9_LATCU</name>
<evidence type="ECO:0000256" key="2">
    <source>
        <dbReference type="ARBA" id="ARBA00004170"/>
    </source>
</evidence>
<evidence type="ECO:0000256" key="7">
    <source>
        <dbReference type="ARBA" id="ARBA00023065"/>
    </source>
</evidence>
<dbReference type="GO" id="GO:0045259">
    <property type="term" value="C:proton-transporting ATP synthase complex"/>
    <property type="evidence" value="ECO:0007669"/>
    <property type="project" value="UniProtKB-KW"/>
</dbReference>
<dbReference type="GO" id="GO:0005524">
    <property type="term" value="F:ATP binding"/>
    <property type="evidence" value="ECO:0007669"/>
    <property type="project" value="UniProtKB-UniRule"/>
</dbReference>
<protein>
    <recommendedName>
        <fullName evidence="11">ATP synthase gamma chain</fullName>
    </recommendedName>
    <alternativeName>
        <fullName evidence="11">ATP synthase F1 sector gamma subunit</fullName>
    </alternativeName>
    <alternativeName>
        <fullName evidence="11">F-ATPase gamma subunit</fullName>
    </alternativeName>
</protein>
<comment type="subcellular location">
    <subcellularLocation>
        <location evidence="11">Cell membrane</location>
        <topology evidence="11">Peripheral membrane protein</topology>
    </subcellularLocation>
    <subcellularLocation>
        <location evidence="2">Membrane</location>
        <topology evidence="2">Peripheral membrane protein</topology>
    </subcellularLocation>
</comment>
<dbReference type="GO" id="GO:0005886">
    <property type="term" value="C:plasma membrane"/>
    <property type="evidence" value="ECO:0007669"/>
    <property type="project" value="UniProtKB-SubCell"/>
</dbReference>
<dbReference type="OrthoDB" id="9812769at2"/>
<dbReference type="Proteomes" id="UP001215533">
    <property type="component" value="Chromosome"/>
</dbReference>
<accession>A0A0B2XJZ9</accession>
<dbReference type="Pfam" id="PF00231">
    <property type="entry name" value="ATP-synt"/>
    <property type="match status" value="1"/>
</dbReference>
<dbReference type="PANTHER" id="PTHR11693:SF22">
    <property type="entry name" value="ATP SYNTHASE SUBUNIT GAMMA, MITOCHONDRIAL"/>
    <property type="match status" value="1"/>
</dbReference>
<evidence type="ECO:0000256" key="3">
    <source>
        <dbReference type="ARBA" id="ARBA00007681"/>
    </source>
</evidence>
<comment type="similarity">
    <text evidence="3 11">Belongs to the ATPase gamma chain family.</text>
</comment>
<comment type="subunit">
    <text evidence="11">F-type ATPases have 2 components, CF(1) - the catalytic core - and CF(0) - the membrane proton channel. CF(1) has five subunits: alpha(3), beta(3), gamma(1), delta(1), epsilon(1). CF(0) has three main subunits: a, b and c.</text>
</comment>
<dbReference type="HAMAP" id="MF_00815">
    <property type="entry name" value="ATP_synth_gamma_bact"/>
    <property type="match status" value="1"/>
</dbReference>
<dbReference type="InterPro" id="IPR000131">
    <property type="entry name" value="ATP_synth_F1_gsu"/>
</dbReference>
<evidence type="ECO:0000256" key="10">
    <source>
        <dbReference type="ARBA" id="ARBA00023310"/>
    </source>
</evidence>
<reference evidence="13 17" key="2">
    <citation type="submission" date="2018-07" db="EMBL/GenBank/DDBJ databases">
        <title>Lactobacillus curvatus genome sequence.</title>
        <authorList>
            <person name="Prechtl R."/>
        </authorList>
    </citation>
    <scope>NUCLEOTIDE SEQUENCE [LARGE SCALE GENOMIC DNA]</scope>
    <source>
        <strain evidence="13 17">TMW 1.1928</strain>
    </source>
</reference>
<evidence type="ECO:0000256" key="11">
    <source>
        <dbReference type="HAMAP-Rule" id="MF_00815"/>
    </source>
</evidence>
<gene>
    <name evidence="11 14" type="primary">atpG</name>
    <name evidence="12" type="ORF">CG419_04795</name>
    <name evidence="13" type="ORF">DT351_04825</name>
    <name evidence="14" type="ORF">LTWDN19_01440</name>
    <name evidence="15" type="ORF">PSR33_00115</name>
</gene>
<comment type="function">
    <text evidence="1 11">Produces ATP from ADP in the presence of a proton gradient across the membrane. The gamma chain is believed to be important in regulating ATPase activity and the flow of protons through the CF(0) complex.</text>
</comment>
<dbReference type="SUPFAM" id="SSF52943">
    <property type="entry name" value="ATP synthase (F1-ATPase), gamma subunit"/>
    <property type="match status" value="1"/>
</dbReference>
<dbReference type="InterPro" id="IPR035968">
    <property type="entry name" value="ATP_synth_F1_ATPase_gsu"/>
</dbReference>
<dbReference type="AlphaFoldDB" id="A0A0B2XJZ9"/>
<keyword evidence="5 11" id="KW-1003">Cell membrane</keyword>
<dbReference type="GO" id="GO:0046933">
    <property type="term" value="F:proton-transporting ATP synthase activity, rotational mechanism"/>
    <property type="evidence" value="ECO:0007669"/>
    <property type="project" value="UniProtKB-UniRule"/>
</dbReference>
<dbReference type="EMBL" id="CP117683">
    <property type="protein sequence ID" value="WDC91980.1"/>
    <property type="molecule type" value="Genomic_DNA"/>
</dbReference>
<sequence length="316" mass="34571">MAESLMDIKRRIASTKKTGQITSAMQMVSGAKLSQIEKNSIAYQQYTNKIREIVTHLAASQLIASARQKSTAKAAEATNGTSQKSLRHDITLSNLLVERPIKKTGYLVITSDRGLVGAYNSSILKAMVEMISENHKSADEYAILAVGGTGADFFKARQMNLSYEYRGVSDVPSFNEVREIIKTAVAMYDSGVFDELYVCYNHHVNSLTSAFRAEKMLPITDLDVSEVTDKDQEYITEPSVDDALDAILPQYAESLIYGALLDSKTAEHSASMTAMKSATDNANNLISDLSIKFNRARQAQITTEITEIVGGAAALE</sequence>
<dbReference type="PANTHER" id="PTHR11693">
    <property type="entry name" value="ATP SYNTHASE GAMMA CHAIN"/>
    <property type="match status" value="1"/>
</dbReference>
<dbReference type="CDD" id="cd12151">
    <property type="entry name" value="F1-ATPase_gamma"/>
    <property type="match status" value="1"/>
</dbReference>
<evidence type="ECO:0000313" key="13">
    <source>
        <dbReference type="EMBL" id="AXN35721.1"/>
    </source>
</evidence>
<evidence type="ECO:0000256" key="5">
    <source>
        <dbReference type="ARBA" id="ARBA00022475"/>
    </source>
</evidence>
<dbReference type="RefSeq" id="WP_004270029.1">
    <property type="nucleotide sequence ID" value="NZ_AP024685.1"/>
</dbReference>
<evidence type="ECO:0000256" key="8">
    <source>
        <dbReference type="ARBA" id="ARBA00023136"/>
    </source>
</evidence>
<dbReference type="InterPro" id="IPR023632">
    <property type="entry name" value="ATP_synth_F1_gsu_CS"/>
</dbReference>
<dbReference type="Proteomes" id="UP000199749">
    <property type="component" value="Chromosome"/>
</dbReference>
<dbReference type="GO" id="GO:0042777">
    <property type="term" value="P:proton motive force-driven plasma membrane ATP synthesis"/>
    <property type="evidence" value="ECO:0007669"/>
    <property type="project" value="UniProtKB-UniRule"/>
</dbReference>
<keyword evidence="8 11" id="KW-0472">Membrane</keyword>
<dbReference type="PRINTS" id="PR00126">
    <property type="entry name" value="ATPASEGAMMA"/>
</dbReference>
<evidence type="ECO:0000256" key="1">
    <source>
        <dbReference type="ARBA" id="ARBA00003456"/>
    </source>
</evidence>
<proteinExistence type="inferred from homology"/>
<dbReference type="KEGG" id="lcv:FBA2_05750"/>
<reference evidence="15" key="4">
    <citation type="submission" date="2023-02" db="EMBL/GenBank/DDBJ databases">
        <title>Complete genome sequence of Lactobacillus curvatus CACC879 isolated from Pig feces.</title>
        <authorList>
            <person name="Park S."/>
            <person name="Park M.A."/>
            <person name="Kim D.-H."/>
            <person name="Kim Y."/>
        </authorList>
    </citation>
    <scope>NUCLEOTIDE SEQUENCE</scope>
    <source>
        <strain evidence="15">CACC879</strain>
    </source>
</reference>
<dbReference type="NCBIfam" id="TIGR01146">
    <property type="entry name" value="ATPsyn_F1gamma"/>
    <property type="match status" value="1"/>
</dbReference>
<keyword evidence="6 11" id="KW-0375">Hydrogen ion transport</keyword>
<dbReference type="Proteomes" id="UP000825100">
    <property type="component" value="Chromosome"/>
</dbReference>
<evidence type="ECO:0000256" key="9">
    <source>
        <dbReference type="ARBA" id="ARBA00023196"/>
    </source>
</evidence>
<dbReference type="NCBIfam" id="NF004147">
    <property type="entry name" value="PRK05621.2-1"/>
    <property type="match status" value="1"/>
</dbReference>
<reference evidence="14 18" key="3">
    <citation type="submission" date="2021-05" db="EMBL/GenBank/DDBJ databases">
        <title>Complete Genome Sequence of Latilactobacillus sp. Strain WDN19, a High D-Aspartate-producing Lactic Acid Bacterium Isolated from a Japanese Pickle.</title>
        <authorList>
            <person name="Kajitani K."/>
            <person name="Takahashi S."/>
        </authorList>
    </citation>
    <scope>NUCLEOTIDE SEQUENCE [LARGE SCALE GENOMIC DNA]</scope>
    <source>
        <strain evidence="14 18">WDN19</strain>
    </source>
</reference>
<dbReference type="EMBL" id="CP022474">
    <property type="protein sequence ID" value="ASN59988.1"/>
    <property type="molecule type" value="Genomic_DNA"/>
</dbReference>
<evidence type="ECO:0000256" key="6">
    <source>
        <dbReference type="ARBA" id="ARBA00022781"/>
    </source>
</evidence>
<evidence type="ECO:0000313" key="14">
    <source>
        <dbReference type="EMBL" id="BCX29577.1"/>
    </source>
</evidence>
<dbReference type="PROSITE" id="PS00153">
    <property type="entry name" value="ATPASE_GAMMA"/>
    <property type="match status" value="1"/>
</dbReference>
<dbReference type="GeneID" id="49610514"/>
<dbReference type="EMBL" id="CP031003">
    <property type="protein sequence ID" value="AXN35721.1"/>
    <property type="molecule type" value="Genomic_DNA"/>
</dbReference>
<evidence type="ECO:0000313" key="18">
    <source>
        <dbReference type="Proteomes" id="UP000825100"/>
    </source>
</evidence>